<dbReference type="Pfam" id="PF04085">
    <property type="entry name" value="MreC"/>
    <property type="match status" value="1"/>
</dbReference>
<proteinExistence type="inferred from homology"/>
<evidence type="ECO:0000256" key="1">
    <source>
        <dbReference type="ARBA" id="ARBA00009369"/>
    </source>
</evidence>
<dbReference type="InterPro" id="IPR042177">
    <property type="entry name" value="Cell/Rod_1"/>
</dbReference>
<dbReference type="InterPro" id="IPR042175">
    <property type="entry name" value="Cell/Rod_MreC_2"/>
</dbReference>
<dbReference type="RefSeq" id="WP_133682304.1">
    <property type="nucleotide sequence ID" value="NZ_SNZP01000011.1"/>
</dbReference>
<gene>
    <name evidence="8" type="ORF">DFP86_111134</name>
</gene>
<dbReference type="PANTHER" id="PTHR34138:SF1">
    <property type="entry name" value="CELL SHAPE-DETERMINING PROTEIN MREC"/>
    <property type="match status" value="1"/>
</dbReference>
<evidence type="ECO:0000256" key="4">
    <source>
        <dbReference type="ARBA" id="ARBA00032089"/>
    </source>
</evidence>
<feature type="domain" description="Rod shape-determining protein MreC beta-barrel core" evidence="7">
    <location>
        <begin position="130"/>
        <end position="273"/>
    </location>
</feature>
<sequence>MDFANNPSFIRQGLSPGTRLAICVALSVALLVGDSQYGLMEYTRQGMSVLFYPLQRAINFPLVAARRIDDFLTTQSTLQAENEVLRRQQMILLSRVQRLESTERDFEALRTLNQLKSERSDAASLAEILYTGRDPFSYKIIVDKGQDSQLHPGQPVVDDRGLIGQITRVQPLTAEVTLITDKTLMVPVTIQRTGLRAILYGYGGGVEARYLPIHADVRPGDLMITSGIDGLYPEGIPVAFVTRVERNPDSAFIRVTSMPTAGVQKGRYVLVLKEKSNVPTRPTEPVVPAPKKGKTQPDDSTE</sequence>
<keyword evidence="3 5" id="KW-0133">Cell shape</keyword>
<evidence type="ECO:0000313" key="9">
    <source>
        <dbReference type="Proteomes" id="UP000295611"/>
    </source>
</evidence>
<evidence type="ECO:0000256" key="5">
    <source>
        <dbReference type="PIRNR" id="PIRNR038471"/>
    </source>
</evidence>
<evidence type="ECO:0000256" key="3">
    <source>
        <dbReference type="ARBA" id="ARBA00022960"/>
    </source>
</evidence>
<evidence type="ECO:0000256" key="2">
    <source>
        <dbReference type="ARBA" id="ARBA00013855"/>
    </source>
</evidence>
<dbReference type="NCBIfam" id="TIGR00219">
    <property type="entry name" value="mreC"/>
    <property type="match status" value="1"/>
</dbReference>
<evidence type="ECO:0000256" key="6">
    <source>
        <dbReference type="SAM" id="MobiDB-lite"/>
    </source>
</evidence>
<feature type="region of interest" description="Disordered" evidence="6">
    <location>
        <begin position="275"/>
        <end position="302"/>
    </location>
</feature>
<reference evidence="8 9" key="1">
    <citation type="submission" date="2019-03" db="EMBL/GenBank/DDBJ databases">
        <title>Genomic Encyclopedia of Type Strains, Phase III (KMG-III): the genomes of soil and plant-associated and newly described type strains.</title>
        <authorList>
            <person name="Whitman W."/>
        </authorList>
    </citation>
    <scope>NUCLEOTIDE SEQUENCE [LARGE SCALE GENOMIC DNA]</scope>
    <source>
        <strain evidence="8 9">CECT 8976</strain>
    </source>
</reference>
<dbReference type="Gene3D" id="2.40.10.350">
    <property type="entry name" value="Rod shape-determining protein MreC, domain 2"/>
    <property type="match status" value="1"/>
</dbReference>
<dbReference type="EMBL" id="SNZP01000011">
    <property type="protein sequence ID" value="TDR76551.1"/>
    <property type="molecule type" value="Genomic_DNA"/>
</dbReference>
<dbReference type="PANTHER" id="PTHR34138">
    <property type="entry name" value="CELL SHAPE-DETERMINING PROTEIN MREC"/>
    <property type="match status" value="1"/>
</dbReference>
<evidence type="ECO:0000259" key="7">
    <source>
        <dbReference type="Pfam" id="PF04085"/>
    </source>
</evidence>
<comment type="function">
    <text evidence="5">Involved in formation and maintenance of cell shape.</text>
</comment>
<evidence type="ECO:0000313" key="8">
    <source>
        <dbReference type="EMBL" id="TDR76551.1"/>
    </source>
</evidence>
<dbReference type="Gene3D" id="2.40.10.340">
    <property type="entry name" value="Rod shape-determining protein MreC, domain 1"/>
    <property type="match status" value="1"/>
</dbReference>
<comment type="caution">
    <text evidence="8">The sequence shown here is derived from an EMBL/GenBank/DDBJ whole genome shotgun (WGS) entry which is preliminary data.</text>
</comment>
<name>A0A4R7B1G1_9NEIS</name>
<organism evidence="8 9">
    <name type="scientific">Paludibacterium purpuratum</name>
    <dbReference type="NCBI Taxonomy" id="1144873"/>
    <lineage>
        <taxon>Bacteria</taxon>
        <taxon>Pseudomonadati</taxon>
        <taxon>Pseudomonadota</taxon>
        <taxon>Betaproteobacteria</taxon>
        <taxon>Neisseriales</taxon>
        <taxon>Chromobacteriaceae</taxon>
        <taxon>Paludibacterium</taxon>
    </lineage>
</organism>
<keyword evidence="9" id="KW-1185">Reference proteome</keyword>
<dbReference type="InterPro" id="IPR007221">
    <property type="entry name" value="MreC"/>
</dbReference>
<dbReference type="AlphaFoldDB" id="A0A4R7B1G1"/>
<dbReference type="OrthoDB" id="9808025at2"/>
<protein>
    <recommendedName>
        <fullName evidence="2 5">Cell shape-determining protein MreC</fullName>
    </recommendedName>
    <alternativeName>
        <fullName evidence="4 5">Cell shape protein MreC</fullName>
    </alternativeName>
</protein>
<comment type="similarity">
    <text evidence="1 5">Belongs to the MreC family.</text>
</comment>
<dbReference type="GO" id="GO:0005886">
    <property type="term" value="C:plasma membrane"/>
    <property type="evidence" value="ECO:0007669"/>
    <property type="project" value="TreeGrafter"/>
</dbReference>
<dbReference type="InterPro" id="IPR055342">
    <property type="entry name" value="MreC_beta-barrel_core"/>
</dbReference>
<dbReference type="PIRSF" id="PIRSF038471">
    <property type="entry name" value="MreC"/>
    <property type="match status" value="1"/>
</dbReference>
<dbReference type="GO" id="GO:0008360">
    <property type="term" value="P:regulation of cell shape"/>
    <property type="evidence" value="ECO:0007669"/>
    <property type="project" value="UniProtKB-KW"/>
</dbReference>
<accession>A0A4R7B1G1</accession>
<dbReference type="Proteomes" id="UP000295611">
    <property type="component" value="Unassembled WGS sequence"/>
</dbReference>